<name>A0A6J4HB29_9PROT</name>
<protein>
    <submittedName>
        <fullName evidence="2">Alpha-D-ribose 1-methylphosphonate 5-triphosphate synthase subunit PhnL</fullName>
        <ecNumber evidence="2">2.7.8.37</ecNumber>
    </submittedName>
</protein>
<dbReference type="EMBL" id="CADCTG010000054">
    <property type="protein sequence ID" value="CAA9218567.1"/>
    <property type="molecule type" value="Genomic_DNA"/>
</dbReference>
<accession>A0A6J4HB29</accession>
<feature type="compositionally biased region" description="Gly residues" evidence="1">
    <location>
        <begin position="116"/>
        <end position="134"/>
    </location>
</feature>
<dbReference type="EC" id="2.7.8.37" evidence="2"/>
<feature type="compositionally biased region" description="Low complexity" evidence="1">
    <location>
        <begin position="165"/>
        <end position="177"/>
    </location>
</feature>
<sequence length="237" mass="24494">ERLGAADRRAGEDLHLAPARRGAVAGAIRGGPLCCFGRVRGAGGSVGRGQVHPDALLVRQLRRGGRAHPHPAPGRDRGPHSGRRAAGARGAAGDVGPRQPVPPRDPARAVARHRGGAAGGARDGAGRGQGGGTGAALALEHAPRPARAAPGDLLRWRAAAGEPGAGLRAGLPRAAAGRADREPRRRQPRRGRGVDPRSQGGGGGRGWHLPRHGRARPRRRPPVHRRAPTGGEPERRM</sequence>
<keyword evidence="2" id="KW-0808">Transferase</keyword>
<organism evidence="2">
    <name type="scientific">uncultured Acetobacteraceae bacterium</name>
    <dbReference type="NCBI Taxonomy" id="169975"/>
    <lineage>
        <taxon>Bacteria</taxon>
        <taxon>Pseudomonadati</taxon>
        <taxon>Pseudomonadota</taxon>
        <taxon>Alphaproteobacteria</taxon>
        <taxon>Acetobacterales</taxon>
        <taxon>Acetobacteraceae</taxon>
        <taxon>environmental samples</taxon>
    </lineage>
</organism>
<feature type="non-terminal residue" evidence="2">
    <location>
        <position position="1"/>
    </location>
</feature>
<reference evidence="2" key="1">
    <citation type="submission" date="2020-02" db="EMBL/GenBank/DDBJ databases">
        <authorList>
            <person name="Meier V. D."/>
        </authorList>
    </citation>
    <scope>NUCLEOTIDE SEQUENCE</scope>
    <source>
        <strain evidence="2">AVDCRST_MAG08</strain>
    </source>
</reference>
<feature type="region of interest" description="Disordered" evidence="1">
    <location>
        <begin position="63"/>
        <end position="237"/>
    </location>
</feature>
<feature type="compositionally biased region" description="Basic residues" evidence="1">
    <location>
        <begin position="208"/>
        <end position="227"/>
    </location>
</feature>
<proteinExistence type="predicted"/>
<evidence type="ECO:0000256" key="1">
    <source>
        <dbReference type="SAM" id="MobiDB-lite"/>
    </source>
</evidence>
<dbReference type="AlphaFoldDB" id="A0A6J4HB29"/>
<evidence type="ECO:0000313" key="2">
    <source>
        <dbReference type="EMBL" id="CAA9218567.1"/>
    </source>
</evidence>
<feature type="compositionally biased region" description="Low complexity" evidence="1">
    <location>
        <begin position="84"/>
        <end position="98"/>
    </location>
</feature>
<gene>
    <name evidence="2" type="ORF">AVDCRST_MAG08-521</name>
</gene>
<dbReference type="GO" id="GO:0061693">
    <property type="term" value="F:alpha-D-ribose 1-methylphosphonate 5-triphosphate synthase activity"/>
    <property type="evidence" value="ECO:0007669"/>
    <property type="project" value="UniProtKB-EC"/>
</dbReference>
<feature type="non-terminal residue" evidence="2">
    <location>
        <position position="237"/>
    </location>
</feature>